<evidence type="ECO:0000313" key="2">
    <source>
        <dbReference type="Proteomes" id="UP000290407"/>
    </source>
</evidence>
<gene>
    <name evidence="1" type="ORF">EQG79_15780</name>
</gene>
<dbReference type="Proteomes" id="UP000290407">
    <property type="component" value="Unassembled WGS sequence"/>
</dbReference>
<accession>A0A4Q2UJS5</accession>
<name>A0A4Q2UJS5_9BACT</name>
<dbReference type="Gene3D" id="2.40.160.20">
    <property type="match status" value="1"/>
</dbReference>
<dbReference type="InterPro" id="IPR011250">
    <property type="entry name" value="OMP/PagP_B-barrel"/>
</dbReference>
<sequence length="113" mass="12280">MVSESIGLRAGQAAYIQLFFESGAGLILFAEPFPQPTTGYGLFSESRTGTQLNRSPKYGIGSEIRLARTMSLLAGIRHVHISNGNNPGYERNPGHDSNGFYVGLTYRPANSTR</sequence>
<dbReference type="Pfam" id="PF09411">
    <property type="entry name" value="PagL"/>
    <property type="match status" value="1"/>
</dbReference>
<keyword evidence="2" id="KW-1185">Reference proteome</keyword>
<dbReference type="InterPro" id="IPR018550">
    <property type="entry name" value="Lipid-A_deacylase-rel"/>
</dbReference>
<evidence type="ECO:0008006" key="3">
    <source>
        <dbReference type="Google" id="ProtNLM"/>
    </source>
</evidence>
<dbReference type="RefSeq" id="WP_077923208.1">
    <property type="nucleotide sequence ID" value="NZ_SBLB01000004.1"/>
</dbReference>
<comment type="caution">
    <text evidence="1">The sequence shown here is derived from an EMBL/GenBank/DDBJ whole genome shotgun (WGS) entry which is preliminary data.</text>
</comment>
<reference evidence="1 2" key="1">
    <citation type="submission" date="2019-01" db="EMBL/GenBank/DDBJ databases">
        <title>Spirosoma flava sp. nov., a propanil-degrading bacterium isolated from herbicide-contaminated soil.</title>
        <authorList>
            <person name="Zhang L."/>
            <person name="Jiang J.-D."/>
        </authorList>
    </citation>
    <scope>NUCLEOTIDE SEQUENCE [LARGE SCALE GENOMIC DNA]</scope>
    <source>
        <strain evidence="1 2">TY50</strain>
    </source>
</reference>
<organism evidence="1 2">
    <name type="scientific">Spirosoma sordidisoli</name>
    <dbReference type="NCBI Taxonomy" id="2502893"/>
    <lineage>
        <taxon>Bacteria</taxon>
        <taxon>Pseudomonadati</taxon>
        <taxon>Bacteroidota</taxon>
        <taxon>Cytophagia</taxon>
        <taxon>Cytophagales</taxon>
        <taxon>Cytophagaceae</taxon>
        <taxon>Spirosoma</taxon>
    </lineage>
</organism>
<dbReference type="AlphaFoldDB" id="A0A4Q2UJS5"/>
<protein>
    <recommendedName>
        <fullName evidence="3">Acyloxyacyl hydrolase</fullName>
    </recommendedName>
</protein>
<dbReference type="EMBL" id="SBLB01000004">
    <property type="protein sequence ID" value="RYC68872.1"/>
    <property type="molecule type" value="Genomic_DNA"/>
</dbReference>
<evidence type="ECO:0000313" key="1">
    <source>
        <dbReference type="EMBL" id="RYC68872.1"/>
    </source>
</evidence>
<dbReference type="SUPFAM" id="SSF56925">
    <property type="entry name" value="OMPA-like"/>
    <property type="match status" value="1"/>
</dbReference>
<proteinExistence type="predicted"/>